<comment type="pathway">
    <text evidence="2">Protein modification; protein glycosylation.</text>
</comment>
<dbReference type="OrthoDB" id="414175at2759"/>
<keyword evidence="11 12" id="KW-0472">Membrane</keyword>
<name>A0A9P4Q9V0_9PEZI</name>
<reference evidence="14" key="1">
    <citation type="journal article" date="2020" name="Stud. Mycol.">
        <title>101 Dothideomycetes genomes: a test case for predicting lifestyles and emergence of pathogens.</title>
        <authorList>
            <person name="Haridas S."/>
            <person name="Albert R."/>
            <person name="Binder M."/>
            <person name="Bloem J."/>
            <person name="Labutti K."/>
            <person name="Salamov A."/>
            <person name="Andreopoulos B."/>
            <person name="Baker S."/>
            <person name="Barry K."/>
            <person name="Bills G."/>
            <person name="Bluhm B."/>
            <person name="Cannon C."/>
            <person name="Castanera R."/>
            <person name="Culley D."/>
            <person name="Daum C."/>
            <person name="Ezra D."/>
            <person name="Gonzalez J."/>
            <person name="Henrissat B."/>
            <person name="Kuo A."/>
            <person name="Liang C."/>
            <person name="Lipzen A."/>
            <person name="Lutzoni F."/>
            <person name="Magnuson J."/>
            <person name="Mondo S."/>
            <person name="Nolan M."/>
            <person name="Ohm R."/>
            <person name="Pangilinan J."/>
            <person name="Park H.-J."/>
            <person name="Ramirez L."/>
            <person name="Alfaro M."/>
            <person name="Sun H."/>
            <person name="Tritt A."/>
            <person name="Yoshinaga Y."/>
            <person name="Zwiers L.-H."/>
            <person name="Turgeon B."/>
            <person name="Goodwin S."/>
            <person name="Spatafora J."/>
            <person name="Crous P."/>
            <person name="Grigoriev I."/>
        </authorList>
    </citation>
    <scope>NUCLEOTIDE SEQUENCE</scope>
    <source>
        <strain evidence="14">CBS 116435</strain>
    </source>
</reference>
<evidence type="ECO:0000256" key="11">
    <source>
        <dbReference type="ARBA" id="ARBA00023136"/>
    </source>
</evidence>
<accession>A0A9P4Q9V0</accession>
<evidence type="ECO:0000313" key="15">
    <source>
        <dbReference type="Proteomes" id="UP000799441"/>
    </source>
</evidence>
<evidence type="ECO:0000256" key="9">
    <source>
        <dbReference type="ARBA" id="ARBA00022968"/>
    </source>
</evidence>
<gene>
    <name evidence="14" type="ORF">K431DRAFT_338078</name>
</gene>
<comment type="subcellular location">
    <subcellularLocation>
        <location evidence="1">Membrane</location>
        <topology evidence="1">Single-pass type II membrane protein</topology>
    </subcellularLocation>
</comment>
<evidence type="ECO:0000256" key="7">
    <source>
        <dbReference type="ARBA" id="ARBA00022692"/>
    </source>
</evidence>
<dbReference type="PANTHER" id="PTHR23033:SF43">
    <property type="entry name" value="APPLE DOMAIN-CONTAINING PROTEIN"/>
    <property type="match status" value="1"/>
</dbReference>
<sequence length="486" mass="56006">MLLPTSSTSRRLPLVLIGSVSFILFIAILTLLSTSAPLSKLDGWIVSSTKKEGIPEPVAEVIPEFYQWNTRSAFRPVRQDHVDTKTVEELCASFPTHLLEHVQPVLKTGHGSVSACLSNLIIVSDVDEEFMDHDIIDLTVGNDQLPAYWTQREMAENGTLAGADLSRLDGWKLDKFKFLPQISRAWRTSPNMRWYIFYEADTYIVWDNVFRLLENFDPDIPWYFGSPSPGRAGTWFANGGPGYIMSREAVRRLVKDDWSAQGEYLGSKLTETMWDDLIHDCCGDSIVGWALYNRGVNISGLWPMFNTHPLHGVPFSDLYWCQPVLTMHKPYAEDMMGLWRWSESRREIQRPLLYRDLVEYTGVLDKRTRDNWDNAAWDGFRAPADQDGIDPHSSFDACGHACEKHPDCLQWGYHLRECTFVHSIRLGNPLEPKIDDSRIEEFKEKSMTEKDKRFMAGYAIEKARRWIAERPCDEVQWVRPSIKRIF</sequence>
<keyword evidence="15" id="KW-1185">Reference proteome</keyword>
<feature type="transmembrane region" description="Helical" evidence="12">
    <location>
        <begin position="12"/>
        <end position="32"/>
    </location>
</feature>
<dbReference type="PANTHER" id="PTHR23033">
    <property type="entry name" value="BETA1,3-GALACTOSYLTRANSFERASE"/>
    <property type="match status" value="1"/>
</dbReference>
<dbReference type="InterPro" id="IPR003378">
    <property type="entry name" value="Fringe-like_glycosylTrfase"/>
</dbReference>
<dbReference type="Pfam" id="PF02434">
    <property type="entry name" value="Fringe"/>
    <property type="match status" value="1"/>
</dbReference>
<evidence type="ECO:0000256" key="5">
    <source>
        <dbReference type="ARBA" id="ARBA00022676"/>
    </source>
</evidence>
<keyword evidence="10 12" id="KW-1133">Transmembrane helix</keyword>
<keyword evidence="6" id="KW-0808">Transferase</keyword>
<keyword evidence="8" id="KW-0547">Nucleotide-binding</keyword>
<dbReference type="GO" id="GO:0000166">
    <property type="term" value="F:nucleotide binding"/>
    <property type="evidence" value="ECO:0007669"/>
    <property type="project" value="UniProtKB-KW"/>
</dbReference>
<evidence type="ECO:0000256" key="8">
    <source>
        <dbReference type="ARBA" id="ARBA00022741"/>
    </source>
</evidence>
<dbReference type="Proteomes" id="UP000799441">
    <property type="component" value="Unassembled WGS sequence"/>
</dbReference>
<comment type="similarity">
    <text evidence="3">Belongs to the glycosyltransferase 31 family. Beta3-Gal-T subfamily.</text>
</comment>
<dbReference type="Gene3D" id="3.90.550.50">
    <property type="match status" value="1"/>
</dbReference>
<evidence type="ECO:0000256" key="10">
    <source>
        <dbReference type="ARBA" id="ARBA00022989"/>
    </source>
</evidence>
<evidence type="ECO:0000256" key="12">
    <source>
        <dbReference type="SAM" id="Phobius"/>
    </source>
</evidence>
<evidence type="ECO:0000313" key="14">
    <source>
        <dbReference type="EMBL" id="KAF2722454.1"/>
    </source>
</evidence>
<feature type="domain" description="Fringe-like glycosyltransferase" evidence="13">
    <location>
        <begin position="189"/>
        <end position="278"/>
    </location>
</feature>
<dbReference type="GO" id="GO:0016020">
    <property type="term" value="C:membrane"/>
    <property type="evidence" value="ECO:0007669"/>
    <property type="project" value="UniProtKB-SubCell"/>
</dbReference>
<dbReference type="GO" id="GO:0016263">
    <property type="term" value="F:glycoprotein-N-acetylgalactosamine 3-beta-galactosyltransferase activity"/>
    <property type="evidence" value="ECO:0007669"/>
    <property type="project" value="UniProtKB-EC"/>
</dbReference>
<evidence type="ECO:0000256" key="4">
    <source>
        <dbReference type="ARBA" id="ARBA00012557"/>
    </source>
</evidence>
<organism evidence="14 15">
    <name type="scientific">Polychaeton citri CBS 116435</name>
    <dbReference type="NCBI Taxonomy" id="1314669"/>
    <lineage>
        <taxon>Eukaryota</taxon>
        <taxon>Fungi</taxon>
        <taxon>Dikarya</taxon>
        <taxon>Ascomycota</taxon>
        <taxon>Pezizomycotina</taxon>
        <taxon>Dothideomycetes</taxon>
        <taxon>Dothideomycetidae</taxon>
        <taxon>Capnodiales</taxon>
        <taxon>Capnodiaceae</taxon>
        <taxon>Polychaeton</taxon>
    </lineage>
</organism>
<dbReference type="EC" id="2.4.1.122" evidence="4"/>
<proteinExistence type="inferred from homology"/>
<evidence type="ECO:0000256" key="6">
    <source>
        <dbReference type="ARBA" id="ARBA00022679"/>
    </source>
</evidence>
<dbReference type="EMBL" id="MU003782">
    <property type="protein sequence ID" value="KAF2722454.1"/>
    <property type="molecule type" value="Genomic_DNA"/>
</dbReference>
<keyword evidence="7 12" id="KW-0812">Transmembrane</keyword>
<evidence type="ECO:0000259" key="13">
    <source>
        <dbReference type="Pfam" id="PF02434"/>
    </source>
</evidence>
<evidence type="ECO:0000256" key="3">
    <source>
        <dbReference type="ARBA" id="ARBA00006462"/>
    </source>
</evidence>
<protein>
    <recommendedName>
        <fullName evidence="4">N-acetylgalactosaminide beta-1,3-galactosyltransferase</fullName>
        <ecNumber evidence="4">2.4.1.122</ecNumber>
    </recommendedName>
</protein>
<dbReference type="InterPro" id="IPR026050">
    <property type="entry name" value="C1GALT1/C1GALT1_chp1"/>
</dbReference>
<dbReference type="AlphaFoldDB" id="A0A9P4Q9V0"/>
<evidence type="ECO:0000256" key="1">
    <source>
        <dbReference type="ARBA" id="ARBA00004606"/>
    </source>
</evidence>
<evidence type="ECO:0000256" key="2">
    <source>
        <dbReference type="ARBA" id="ARBA00004922"/>
    </source>
</evidence>
<comment type="caution">
    <text evidence="14">The sequence shown here is derived from an EMBL/GenBank/DDBJ whole genome shotgun (WGS) entry which is preliminary data.</text>
</comment>
<keyword evidence="5" id="KW-0328">Glycosyltransferase</keyword>
<keyword evidence="9" id="KW-0735">Signal-anchor</keyword>